<dbReference type="RefSeq" id="WP_156424010.1">
    <property type="nucleotide sequence ID" value="NZ_CP080764.1"/>
</dbReference>
<dbReference type="PANTHER" id="PTHR30050:SF4">
    <property type="entry name" value="ATP-BINDING PROTEIN RV3427C IN INSERTION SEQUENCE-RELATED"/>
    <property type="match status" value="1"/>
</dbReference>
<evidence type="ECO:0000313" key="3">
    <source>
        <dbReference type="Proteomes" id="UP000826616"/>
    </source>
</evidence>
<dbReference type="GeneID" id="97141923"/>
<keyword evidence="3" id="KW-1185">Reference proteome</keyword>
<name>A0ABX8Y738_ANETH</name>
<evidence type="ECO:0000259" key="1">
    <source>
        <dbReference type="Pfam" id="PF01695"/>
    </source>
</evidence>
<protein>
    <submittedName>
        <fullName evidence="2">ATP-binding protein</fullName>
    </submittedName>
</protein>
<dbReference type="PANTHER" id="PTHR30050">
    <property type="entry name" value="CHROMOSOMAL REPLICATION INITIATOR PROTEIN DNAA"/>
    <property type="match status" value="1"/>
</dbReference>
<dbReference type="InterPro" id="IPR002611">
    <property type="entry name" value="IstB_ATP-bd"/>
</dbReference>
<evidence type="ECO:0000313" key="2">
    <source>
        <dbReference type="EMBL" id="QYY41492.1"/>
    </source>
</evidence>
<dbReference type="SUPFAM" id="SSF52540">
    <property type="entry name" value="P-loop containing nucleoside triphosphate hydrolases"/>
    <property type="match status" value="1"/>
</dbReference>
<reference evidence="2 3" key="1">
    <citation type="submission" date="2021-08" db="EMBL/GenBank/DDBJ databases">
        <title>Complete genome sequence of the strain Aneurinibacillus thermoaerophilus CCM 8960.</title>
        <authorList>
            <person name="Musilova J."/>
            <person name="Kourilova X."/>
            <person name="Pernicova I."/>
            <person name="Bezdicek M."/>
            <person name="Lengerova M."/>
            <person name="Obruca S."/>
            <person name="Sedlar K."/>
        </authorList>
    </citation>
    <scope>NUCLEOTIDE SEQUENCE [LARGE SCALE GENOMIC DNA]</scope>
    <source>
        <strain evidence="2 3">CCM 8960</strain>
    </source>
</reference>
<dbReference type="Pfam" id="PF01695">
    <property type="entry name" value="IstB_IS21"/>
    <property type="match status" value="1"/>
</dbReference>
<organism evidence="2 3">
    <name type="scientific">Aneurinibacillus thermoaerophilus</name>
    <dbReference type="NCBI Taxonomy" id="143495"/>
    <lineage>
        <taxon>Bacteria</taxon>
        <taxon>Bacillati</taxon>
        <taxon>Bacillota</taxon>
        <taxon>Bacilli</taxon>
        <taxon>Bacillales</taxon>
        <taxon>Paenibacillaceae</taxon>
        <taxon>Aneurinibacillus group</taxon>
        <taxon>Aneurinibacillus</taxon>
    </lineage>
</organism>
<feature type="domain" description="IstB-like ATP-binding" evidence="1">
    <location>
        <begin position="76"/>
        <end position="276"/>
    </location>
</feature>
<dbReference type="EMBL" id="CP080764">
    <property type="protein sequence ID" value="QYY41492.1"/>
    <property type="molecule type" value="Genomic_DNA"/>
</dbReference>
<accession>A0ABX8Y738</accession>
<proteinExistence type="predicted"/>
<dbReference type="NCBIfam" id="NF005992">
    <property type="entry name" value="PRK08116.1"/>
    <property type="match status" value="1"/>
</dbReference>
<dbReference type="Gene3D" id="3.40.50.300">
    <property type="entry name" value="P-loop containing nucleotide triphosphate hydrolases"/>
    <property type="match status" value="1"/>
</dbReference>
<keyword evidence="2" id="KW-0547">Nucleotide-binding</keyword>
<gene>
    <name evidence="2" type="ORF">K3F53_11130</name>
</gene>
<sequence length="288" mass="33578">MQPAENLIQRSVMKLIPSLSKDAEGDHYCPICGRFVPKTQIELFGKVRIVQSRCQCEIDKFIYDQKQAETLIQRKMIERKFNISELGKRFEECKFYTFQSRPGAEKAYQMARDYAQNFEHHQEEIGLLLWGIPGNGKTHLAAAVAHEVKDKGFTVVFQTMAELLERIRNTFNKKEKETESEIMTALRDCDLLVLDDIGAEKITDWVLDVMFRIIDGRYRKKKPTLYTTNFFPADLLIRFMPLEPTEEDKIKAQRIHDRIIGTSIIIENKATSYRRELAVKRFREMSGA</sequence>
<dbReference type="Proteomes" id="UP000826616">
    <property type="component" value="Chromosome"/>
</dbReference>
<keyword evidence="2" id="KW-0067">ATP-binding</keyword>
<dbReference type="InterPro" id="IPR027417">
    <property type="entry name" value="P-loop_NTPase"/>
</dbReference>
<dbReference type="GO" id="GO:0005524">
    <property type="term" value="F:ATP binding"/>
    <property type="evidence" value="ECO:0007669"/>
    <property type="project" value="UniProtKB-KW"/>
</dbReference>
<dbReference type="CDD" id="cd00009">
    <property type="entry name" value="AAA"/>
    <property type="match status" value="1"/>
</dbReference>